<dbReference type="InterPro" id="IPR036322">
    <property type="entry name" value="WD40_repeat_dom_sf"/>
</dbReference>
<evidence type="ECO:0000256" key="7">
    <source>
        <dbReference type="PROSITE-ProRule" id="PRU00221"/>
    </source>
</evidence>
<feature type="transmembrane region" description="Helical" evidence="10">
    <location>
        <begin position="1675"/>
        <end position="1698"/>
    </location>
</feature>
<dbReference type="InterPro" id="IPR019775">
    <property type="entry name" value="WD40_repeat_CS"/>
</dbReference>
<dbReference type="PRINTS" id="PR00320">
    <property type="entry name" value="GPROTEINBRPT"/>
</dbReference>
<dbReference type="SMART" id="SM00320">
    <property type="entry name" value="WD40"/>
    <property type="match status" value="7"/>
</dbReference>
<keyword evidence="4" id="KW-0677">Repeat</keyword>
<evidence type="ECO:0000256" key="10">
    <source>
        <dbReference type="SAM" id="Phobius"/>
    </source>
</evidence>
<dbReference type="Gene3D" id="2.130.10.10">
    <property type="entry name" value="YVTN repeat-like/Quinoprotein amine dehydrogenase"/>
    <property type="match status" value="2"/>
</dbReference>
<feature type="transmembrane region" description="Helical" evidence="10">
    <location>
        <begin position="1531"/>
        <end position="1553"/>
    </location>
</feature>
<dbReference type="SUPFAM" id="SSF81324">
    <property type="entry name" value="Voltage-gated potassium channels"/>
    <property type="match status" value="1"/>
</dbReference>
<keyword evidence="3 10" id="KW-0812">Transmembrane</keyword>
<keyword evidence="8" id="KW-0175">Coiled coil</keyword>
<evidence type="ECO:0000256" key="4">
    <source>
        <dbReference type="ARBA" id="ARBA00022737"/>
    </source>
</evidence>
<dbReference type="InterPro" id="IPR001680">
    <property type="entry name" value="WD40_rpt"/>
</dbReference>
<dbReference type="InterPro" id="IPR020472">
    <property type="entry name" value="WD40_PAC1"/>
</dbReference>
<feature type="domain" description="Ion transport" evidence="11">
    <location>
        <begin position="1491"/>
        <end position="1709"/>
    </location>
</feature>
<dbReference type="SUPFAM" id="SSF48371">
    <property type="entry name" value="ARM repeat"/>
    <property type="match status" value="2"/>
</dbReference>
<keyword evidence="5 10" id="KW-1133">Transmembrane helix</keyword>
<dbReference type="Gene3D" id="1.25.10.10">
    <property type="entry name" value="Leucine-rich Repeat Variant"/>
    <property type="match status" value="2"/>
</dbReference>
<sequence>MGKFAALASQIQNPSTRDAGMIAVRDKAGPKTNITAEVGINELAVYQEPGILTEIIKILSSPGPSREAAADCCFRMSRDNTVKVAMSQNNELLTGLAALLKSEPGTPYATNALLCLQNVSFPADTRETLMNAANGVIVEAISHVISSPVDAAHKKPRETAMAVLSNMGITPACKKGLFEYRGGELLKSLIGVLEKGDGDENNVLAMEKALTVCKNLANHKDTKLPMFKFPLLLPNLTKVITKAVSKSATHKEIALQVLQNLANHNDTPMMFLESPGLVTGIINVVAGDDFDGVNDKARTNAWLILQNISFIEDCRAKLFHYPGTFDALAGVLDNKEDNVKKNALPVCLNISLATSIRKSMFDHSTFIPSLMTIAKNEDGLVREKALSIMRNVANHEDTKTPMFDFPGLIGSLMFVIKKPLTAESKLARETALAVCQNIANNNINPMKLLNHPGFMMTLYDVFREEATEMNQIARQNALLICQNLSFPNTTRHLLFAFADGKVFDAMLNVMSNAKNALNATAAEKALATIANMSNKKENNLPMAQNTKFLSKLIEYCKLDGEKKRHGINILAKIAAGAINTAPYLLKAPGNVLQVMMGVVKDAGEDLKKWKKGNSNEFWALTFLMNLAQAEYSVKYMVKANMVGLMEPLVKQTSKECLQAAITVAYLVSADKDGSMFELLSSNTASLDRLIALLENTLNCEGDGKGAGGKNTEYGYGVFPLTLPLRAIHMLGKDVRFHEYLLEAGTYQKLHRAFRDFVEDIGGGYVGGGGKDAESAMLALDTLLRLTGGTESNSLKKGGEIKDKKAALNLVESYSAAGMTPLHQLLEQYKLDRTLRDFVKAPSDTASGGQSANVDFEFEALDAVDALLKLSYPSNQLMKGHTDTTRDFAINGDGSRIVSGSDDKTLKLWDVKLGETLKSFEGHRREVFGVAITKAGDTIVSGSLDKTCRIWNAETGAETKKIAVGARVDSVAISADEKSFFAGDGKGRVTQFNIVTGDKIRVFEGHTGYVVSIAVASDGSRIVTGSKDNLVIVWDIKTGRQLFKLEGHTKWVQCVALTPDTKRLISGSWDNTIKIWSMRDGRLVDTFGGHHGGVMAVELHPSGNFVALGCGDGKRKMLSLLSKKYIFTSEEEKHDSIWSIGFSPDGNYMLSGENSGDIHMEYVASQTHMLPSFVHAHYFKGDCRNEDVNAESFHWKKSDTFTALKESPRRILEPRFDDSSEWNLIHAAAAGGRSNFLTRVLNVADDGSVDHSHGKKLGWASRQKLAFFASVFRDGKGQTPLALAVNAESGPSIKTLFDCYSKLLSQQYAYPFYESMDSQAPHPTELFPLDELCRALEHFPTLALQFVGKLEFVSSGDHLVQKGVTRHEINVDSGCLVTGSKTRVPHGLWYNLFHKEGVETMEQGNRVEAKFIPIKDIAGPKSDFLRSLSHAAAVSGKYATFENEIVKTVIQHKWETYVRRMFMKSLFLDIAMVIFLTADVLFHDSGSDDGTLGTIIGWCLTIPTLLLWTYFARDEFRQLIVAGAAREHFTDFWNVLDFLSLISIAIAYALRFIGEEGWSVPWFATALPLAYLNTLYFMQGFEESGQLVRMILGIMKGILVFLIILIVCVIGFAFSFYILYRQGKGEYNSAGAGGEDVVDEPFGMTSPWMSLFSGFLLLLGDFNAEEFNASLSYNLTMALFVVFMFFINIVMLNLLIAIMGDIFDRIQENAKAEFMFARAGIVLEFEAMLSNYDRQNEEWFPTWLQVLVPTQGAEGTEGGDWVGRVKALKVSLDSVKTEVSDDLKNTRNDLKEELDASRAEVKILKTLLVDNEQQNKKLEVMMDALIEKFNLAQKVVEVPLAPPPPPPKKKEVTSDDEDDGIFSDDEEDDSSDEDSSDEEQEQGGAEGKPELKKKKSRLFGW</sequence>
<dbReference type="PANTHER" id="PTHR44019:SF8">
    <property type="entry name" value="POC1 CENTRIOLAR PROTEIN HOMOLOG"/>
    <property type="match status" value="1"/>
</dbReference>
<dbReference type="InterPro" id="IPR005821">
    <property type="entry name" value="Ion_trans_dom"/>
</dbReference>
<gene>
    <name evidence="12" type="ORF">TrVE_jg8528</name>
</gene>
<comment type="caution">
    <text evidence="12">The sequence shown here is derived from an EMBL/GenBank/DDBJ whole genome shotgun (WGS) entry which is preliminary data.</text>
</comment>
<comment type="subcellular location">
    <subcellularLocation>
        <location evidence="1">Membrane</location>
        <topology evidence="1">Multi-pass membrane protein</topology>
    </subcellularLocation>
</comment>
<evidence type="ECO:0000313" key="13">
    <source>
        <dbReference type="Proteomes" id="UP001165160"/>
    </source>
</evidence>
<feature type="transmembrane region" description="Helical" evidence="10">
    <location>
        <begin position="1559"/>
        <end position="1577"/>
    </location>
</feature>
<evidence type="ECO:0000256" key="1">
    <source>
        <dbReference type="ARBA" id="ARBA00004141"/>
    </source>
</evidence>
<feature type="transmembrane region" description="Helical" evidence="10">
    <location>
        <begin position="1494"/>
        <end position="1511"/>
    </location>
</feature>
<feature type="repeat" description="WD" evidence="7">
    <location>
        <begin position="1002"/>
        <end position="1043"/>
    </location>
</feature>
<dbReference type="Pfam" id="PF00400">
    <property type="entry name" value="WD40"/>
    <property type="match status" value="6"/>
</dbReference>
<feature type="repeat" description="WD" evidence="7">
    <location>
        <begin position="919"/>
        <end position="960"/>
    </location>
</feature>
<evidence type="ECO:0000256" key="2">
    <source>
        <dbReference type="ARBA" id="ARBA00022574"/>
    </source>
</evidence>
<dbReference type="Proteomes" id="UP001165160">
    <property type="component" value="Unassembled WGS sequence"/>
</dbReference>
<reference evidence="13" key="1">
    <citation type="journal article" date="2023" name="Commun. Biol.">
        <title>Genome analysis of Parmales, the sister group of diatoms, reveals the evolutionary specialization of diatoms from phago-mixotrophs to photoautotrophs.</title>
        <authorList>
            <person name="Ban H."/>
            <person name="Sato S."/>
            <person name="Yoshikawa S."/>
            <person name="Yamada K."/>
            <person name="Nakamura Y."/>
            <person name="Ichinomiya M."/>
            <person name="Sato N."/>
            <person name="Blanc-Mathieu R."/>
            <person name="Endo H."/>
            <person name="Kuwata A."/>
            <person name="Ogata H."/>
        </authorList>
    </citation>
    <scope>NUCLEOTIDE SEQUENCE [LARGE SCALE GENOMIC DNA]</scope>
    <source>
        <strain evidence="13">NIES 3699</strain>
    </source>
</reference>
<dbReference type="Pfam" id="PF00520">
    <property type="entry name" value="Ion_trans"/>
    <property type="match status" value="1"/>
</dbReference>
<dbReference type="SUPFAM" id="SSF50978">
    <property type="entry name" value="WD40 repeat-like"/>
    <property type="match status" value="1"/>
</dbReference>
<name>A0A9W7C1G6_9STRA</name>
<dbReference type="GO" id="GO:0005216">
    <property type="term" value="F:monoatomic ion channel activity"/>
    <property type="evidence" value="ECO:0007669"/>
    <property type="project" value="InterPro"/>
</dbReference>
<evidence type="ECO:0000313" key="12">
    <source>
        <dbReference type="EMBL" id="GMI00237.1"/>
    </source>
</evidence>
<dbReference type="PROSITE" id="PS50294">
    <property type="entry name" value="WD_REPEATS_REGION"/>
    <property type="match status" value="4"/>
</dbReference>
<feature type="repeat" description="WD" evidence="7">
    <location>
        <begin position="877"/>
        <end position="918"/>
    </location>
</feature>
<organism evidence="12 13">
    <name type="scientific">Triparma verrucosa</name>
    <dbReference type="NCBI Taxonomy" id="1606542"/>
    <lineage>
        <taxon>Eukaryota</taxon>
        <taxon>Sar</taxon>
        <taxon>Stramenopiles</taxon>
        <taxon>Ochrophyta</taxon>
        <taxon>Bolidophyceae</taxon>
        <taxon>Parmales</taxon>
        <taxon>Triparmaceae</taxon>
        <taxon>Triparma</taxon>
    </lineage>
</organism>
<dbReference type="InterPro" id="IPR050505">
    <property type="entry name" value="WDR55/POC1"/>
</dbReference>
<proteinExistence type="predicted"/>
<dbReference type="InterPro" id="IPR016024">
    <property type="entry name" value="ARM-type_fold"/>
</dbReference>
<keyword evidence="6 10" id="KW-0472">Membrane</keyword>
<evidence type="ECO:0000256" key="5">
    <source>
        <dbReference type="ARBA" id="ARBA00022989"/>
    </source>
</evidence>
<protein>
    <recommendedName>
        <fullName evidence="11">Ion transport domain-containing protein</fullName>
    </recommendedName>
</protein>
<feature type="region of interest" description="Disordered" evidence="9">
    <location>
        <begin position="1836"/>
        <end position="1900"/>
    </location>
</feature>
<dbReference type="CDD" id="cd00200">
    <property type="entry name" value="WD40"/>
    <property type="match status" value="1"/>
</dbReference>
<evidence type="ECO:0000256" key="6">
    <source>
        <dbReference type="ARBA" id="ARBA00023136"/>
    </source>
</evidence>
<feature type="compositionally biased region" description="Basic residues" evidence="9">
    <location>
        <begin position="1890"/>
        <end position="1900"/>
    </location>
</feature>
<feature type="coiled-coil region" evidence="8">
    <location>
        <begin position="1779"/>
        <end position="1827"/>
    </location>
</feature>
<dbReference type="PROSITE" id="PS50082">
    <property type="entry name" value="WD_REPEATS_2"/>
    <property type="match status" value="4"/>
</dbReference>
<dbReference type="Gene3D" id="1.10.287.70">
    <property type="match status" value="1"/>
</dbReference>
<dbReference type="InterPro" id="IPR015943">
    <property type="entry name" value="WD40/YVTN_repeat-like_dom_sf"/>
</dbReference>
<feature type="repeat" description="WD" evidence="7">
    <location>
        <begin position="1044"/>
        <end position="1085"/>
    </location>
</feature>
<dbReference type="GO" id="GO:0016020">
    <property type="term" value="C:membrane"/>
    <property type="evidence" value="ECO:0007669"/>
    <property type="project" value="UniProtKB-SubCell"/>
</dbReference>
<evidence type="ECO:0000259" key="11">
    <source>
        <dbReference type="Pfam" id="PF00520"/>
    </source>
</evidence>
<dbReference type="PANTHER" id="PTHR44019">
    <property type="entry name" value="WD REPEAT-CONTAINING PROTEIN 55"/>
    <property type="match status" value="1"/>
</dbReference>
<feature type="compositionally biased region" description="Acidic residues" evidence="9">
    <location>
        <begin position="1853"/>
        <end position="1880"/>
    </location>
</feature>
<dbReference type="PROSITE" id="PS00678">
    <property type="entry name" value="WD_REPEATS_1"/>
    <property type="match status" value="3"/>
</dbReference>
<evidence type="ECO:0000256" key="9">
    <source>
        <dbReference type="SAM" id="MobiDB-lite"/>
    </source>
</evidence>
<keyword evidence="2 7" id="KW-0853">WD repeat</keyword>
<dbReference type="EMBL" id="BRXX01000245">
    <property type="protein sequence ID" value="GMI00237.1"/>
    <property type="molecule type" value="Genomic_DNA"/>
</dbReference>
<accession>A0A9W7C1G6</accession>
<evidence type="ECO:0000256" key="8">
    <source>
        <dbReference type="SAM" id="Coils"/>
    </source>
</evidence>
<dbReference type="InterPro" id="IPR011989">
    <property type="entry name" value="ARM-like"/>
</dbReference>
<feature type="transmembrane region" description="Helical" evidence="10">
    <location>
        <begin position="1597"/>
        <end position="1619"/>
    </location>
</feature>
<keyword evidence="13" id="KW-1185">Reference proteome</keyword>
<evidence type="ECO:0000256" key="3">
    <source>
        <dbReference type="ARBA" id="ARBA00022692"/>
    </source>
</evidence>